<sequence length="401" mass="41609">MSRAWLIGAGPGDPELMTVKAMRALAVADVVLVDDLVNPEILRMAGPQAQIVHVGKRGGHASTPQREIVALMLMHLRAGRSVARLKGGDPFVFGRGGEELQALQAQGVPVEIVNGITAGIAAPTTLGIPVTHRGLTQGAIFVTGHGAGDDEPDWRALAATGLTLVVYMGIRRLEDIAAQLLQAGMSPHTPCAAIESATLSTQRQVIAPLSTLPAEVRAAAIGSPSIIVIGDVVSLAHPPGTAAPTHVPERPAPPRMLSVGIGFRQGVTADQIEAAVRAALGPHSLAEVAAMATLDRKADDPALVRFCERHAIALVRCAPAQIEACLAAHPRLPRSDTVYAHTGVHAVCEPCALLASPGSTSLAQKYAGDGITVAIAVMPGAATKDNLQHDAQPESRNDEDR</sequence>
<dbReference type="PROSITE" id="PS00839">
    <property type="entry name" value="SUMT_1"/>
    <property type="match status" value="1"/>
</dbReference>
<dbReference type="InterPro" id="IPR050161">
    <property type="entry name" value="Siro_Cobalamin_biosynth"/>
</dbReference>
<dbReference type="Gene3D" id="3.40.1010.10">
    <property type="entry name" value="Cobalt-precorrin-4 Transmethylase, Domain 1"/>
    <property type="match status" value="1"/>
</dbReference>
<evidence type="ECO:0000259" key="11">
    <source>
        <dbReference type="Pfam" id="PF00590"/>
    </source>
</evidence>
<keyword evidence="3" id="KW-0169">Cobalamin biosynthesis</keyword>
<dbReference type="UniPathway" id="UPA00262">
    <property type="reaction ID" value="UER00211"/>
</dbReference>
<evidence type="ECO:0000256" key="5">
    <source>
        <dbReference type="ARBA" id="ARBA00022679"/>
    </source>
</evidence>
<dbReference type="AlphaFoldDB" id="A0A5E4W158"/>
<evidence type="ECO:0000256" key="7">
    <source>
        <dbReference type="ARBA" id="ARBA00023244"/>
    </source>
</evidence>
<keyword evidence="14" id="KW-1185">Reference proteome</keyword>
<dbReference type="Pfam" id="PF01890">
    <property type="entry name" value="CbiG_C"/>
    <property type="match status" value="1"/>
</dbReference>
<dbReference type="SUPFAM" id="SSF53790">
    <property type="entry name" value="Tetrapyrrole methylase"/>
    <property type="match status" value="1"/>
</dbReference>
<dbReference type="NCBIfam" id="NF004790">
    <property type="entry name" value="PRK06136.1"/>
    <property type="match status" value="1"/>
</dbReference>
<dbReference type="GO" id="GO:0032259">
    <property type="term" value="P:methylation"/>
    <property type="evidence" value="ECO:0007669"/>
    <property type="project" value="UniProtKB-KW"/>
</dbReference>
<feature type="domain" description="CobE/GbiG C-terminal" evidence="12">
    <location>
        <begin position="257"/>
        <end position="376"/>
    </location>
</feature>
<dbReference type="InterPro" id="IPR014777">
    <property type="entry name" value="4pyrrole_Mease_sub1"/>
</dbReference>
<dbReference type="FunFam" id="3.30.950.10:FF:000001">
    <property type="entry name" value="Siroheme synthase"/>
    <property type="match status" value="1"/>
</dbReference>
<dbReference type="PROSITE" id="PS00840">
    <property type="entry name" value="SUMT_2"/>
    <property type="match status" value="1"/>
</dbReference>
<dbReference type="SUPFAM" id="SSF159664">
    <property type="entry name" value="CobE/GbiG C-terminal domain-like"/>
    <property type="match status" value="1"/>
</dbReference>
<dbReference type="GO" id="GO:0004851">
    <property type="term" value="F:uroporphyrin-III C-methyltransferase activity"/>
    <property type="evidence" value="ECO:0007669"/>
    <property type="project" value="UniProtKB-EC"/>
</dbReference>
<dbReference type="Proteomes" id="UP000406256">
    <property type="component" value="Unassembled WGS sequence"/>
</dbReference>
<dbReference type="FunFam" id="3.40.1010.10:FF:000001">
    <property type="entry name" value="Siroheme synthase"/>
    <property type="match status" value="1"/>
</dbReference>
<dbReference type="PANTHER" id="PTHR45790">
    <property type="entry name" value="SIROHEME SYNTHASE-RELATED"/>
    <property type="match status" value="1"/>
</dbReference>
<accession>A0A5E4W158</accession>
<evidence type="ECO:0000256" key="10">
    <source>
        <dbReference type="RuleBase" id="RU003960"/>
    </source>
</evidence>
<keyword evidence="7" id="KW-0627">Porphyrin biosynthesis</keyword>
<evidence type="ECO:0000313" key="13">
    <source>
        <dbReference type="EMBL" id="VVE18181.1"/>
    </source>
</evidence>
<gene>
    <name evidence="13" type="ORF">PAN31108_02982</name>
</gene>
<dbReference type="CDD" id="cd11642">
    <property type="entry name" value="SUMT"/>
    <property type="match status" value="1"/>
</dbReference>
<comment type="similarity">
    <text evidence="1 10">Belongs to the precorrin methyltransferase family.</text>
</comment>
<dbReference type="Pfam" id="PF00590">
    <property type="entry name" value="TP_methylase"/>
    <property type="match status" value="1"/>
</dbReference>
<dbReference type="OrthoDB" id="9815856at2"/>
<evidence type="ECO:0000256" key="2">
    <source>
        <dbReference type="ARBA" id="ARBA00012162"/>
    </source>
</evidence>
<feature type="domain" description="Tetrapyrrole methylase" evidence="11">
    <location>
        <begin position="5"/>
        <end position="212"/>
    </location>
</feature>
<evidence type="ECO:0000256" key="9">
    <source>
        <dbReference type="ARBA" id="ARBA00060548"/>
    </source>
</evidence>
<evidence type="ECO:0000256" key="3">
    <source>
        <dbReference type="ARBA" id="ARBA00022573"/>
    </source>
</evidence>
<protein>
    <recommendedName>
        <fullName evidence="2">uroporphyrinogen-III C-methyltransferase</fullName>
        <ecNumber evidence="2">2.1.1.107</ecNumber>
    </recommendedName>
</protein>
<evidence type="ECO:0000256" key="8">
    <source>
        <dbReference type="ARBA" id="ARBA00025705"/>
    </source>
</evidence>
<dbReference type="PANTHER" id="PTHR45790:SF3">
    <property type="entry name" value="S-ADENOSYL-L-METHIONINE-DEPENDENT UROPORPHYRINOGEN III METHYLTRANSFERASE, CHLOROPLASTIC"/>
    <property type="match status" value="1"/>
</dbReference>
<organism evidence="13 14">
    <name type="scientific">Pandoraea anhela</name>
    <dbReference type="NCBI Taxonomy" id="2508295"/>
    <lineage>
        <taxon>Bacteria</taxon>
        <taxon>Pseudomonadati</taxon>
        <taxon>Pseudomonadota</taxon>
        <taxon>Betaproteobacteria</taxon>
        <taxon>Burkholderiales</taxon>
        <taxon>Burkholderiaceae</taxon>
        <taxon>Pandoraea</taxon>
    </lineage>
</organism>
<comment type="pathway">
    <text evidence="8">Porphyrin-containing compound metabolism; siroheme biosynthesis; precorrin-2 from uroporphyrinogen III: step 1/1.</text>
</comment>
<keyword evidence="4 10" id="KW-0489">Methyltransferase</keyword>
<dbReference type="NCBIfam" id="TIGR01469">
    <property type="entry name" value="cobA_cysG_Cterm"/>
    <property type="match status" value="1"/>
</dbReference>
<comment type="pathway">
    <text evidence="9">Cofactor biosynthesis; adenosylcobalamin biosynthesis; precorrin-2 from uroporphyrinogen III: step 1/1.</text>
</comment>
<evidence type="ECO:0000256" key="6">
    <source>
        <dbReference type="ARBA" id="ARBA00022691"/>
    </source>
</evidence>
<dbReference type="GO" id="GO:0009236">
    <property type="term" value="P:cobalamin biosynthetic process"/>
    <property type="evidence" value="ECO:0007669"/>
    <property type="project" value="UniProtKB-KW"/>
</dbReference>
<reference evidence="13 14" key="1">
    <citation type="submission" date="2019-08" db="EMBL/GenBank/DDBJ databases">
        <authorList>
            <person name="Peeters C."/>
        </authorList>
    </citation>
    <scope>NUCLEOTIDE SEQUENCE [LARGE SCALE GENOMIC DNA]</scope>
    <source>
        <strain evidence="13 14">LMG 31108</strain>
    </source>
</reference>
<dbReference type="InterPro" id="IPR000878">
    <property type="entry name" value="4pyrrol_Mease"/>
</dbReference>
<dbReference type="InterPro" id="IPR014776">
    <property type="entry name" value="4pyrrole_Mease_sub2"/>
</dbReference>
<proteinExistence type="inferred from homology"/>
<dbReference type="InterPro" id="IPR002750">
    <property type="entry name" value="CobE/GbiG_C"/>
</dbReference>
<dbReference type="Gene3D" id="3.30.950.10">
    <property type="entry name" value="Methyltransferase, Cobalt-precorrin-4 Transmethylase, Domain 2"/>
    <property type="match status" value="1"/>
</dbReference>
<keyword evidence="5 10" id="KW-0808">Transferase</keyword>
<evidence type="ECO:0000259" key="12">
    <source>
        <dbReference type="Pfam" id="PF01890"/>
    </source>
</evidence>
<keyword evidence="6" id="KW-0949">S-adenosyl-L-methionine</keyword>
<name>A0A5E4W158_9BURK</name>
<dbReference type="InterPro" id="IPR035996">
    <property type="entry name" value="4pyrrol_Methylase_sf"/>
</dbReference>
<dbReference type="RefSeq" id="WP_150669595.1">
    <property type="nucleotide sequence ID" value="NZ_CABPSB010000010.1"/>
</dbReference>
<dbReference type="EC" id="2.1.1.107" evidence="2"/>
<dbReference type="GO" id="GO:0019354">
    <property type="term" value="P:siroheme biosynthetic process"/>
    <property type="evidence" value="ECO:0007669"/>
    <property type="project" value="UniProtKB-UniPathway"/>
</dbReference>
<dbReference type="InterPro" id="IPR003043">
    <property type="entry name" value="Uropor_MeTrfase_CS"/>
</dbReference>
<dbReference type="InterPro" id="IPR006366">
    <property type="entry name" value="CobA/CysG_C"/>
</dbReference>
<dbReference type="EMBL" id="CABPSB010000010">
    <property type="protein sequence ID" value="VVE18181.1"/>
    <property type="molecule type" value="Genomic_DNA"/>
</dbReference>
<evidence type="ECO:0000256" key="4">
    <source>
        <dbReference type="ARBA" id="ARBA00022603"/>
    </source>
</evidence>
<evidence type="ECO:0000256" key="1">
    <source>
        <dbReference type="ARBA" id="ARBA00005879"/>
    </source>
</evidence>
<evidence type="ECO:0000313" key="14">
    <source>
        <dbReference type="Proteomes" id="UP000406256"/>
    </source>
</evidence>
<dbReference type="InterPro" id="IPR036518">
    <property type="entry name" value="CobE/GbiG_C_sf"/>
</dbReference>
<dbReference type="Gene3D" id="3.30.420.180">
    <property type="entry name" value="CobE/GbiG C-terminal domain"/>
    <property type="match status" value="1"/>
</dbReference>